<keyword evidence="4" id="KW-0812">Transmembrane</keyword>
<reference evidence="5" key="1">
    <citation type="submission" date="2020-06" db="EMBL/GenBank/DDBJ databases">
        <authorList>
            <person name="Li T."/>
            <person name="Hu X."/>
            <person name="Zhang T."/>
            <person name="Song X."/>
            <person name="Zhang H."/>
            <person name="Dai N."/>
            <person name="Sheng W."/>
            <person name="Hou X."/>
            <person name="Wei L."/>
        </authorList>
    </citation>
    <scope>NUCLEOTIDE SEQUENCE</scope>
    <source>
        <strain evidence="5">K16</strain>
        <tissue evidence="5">Leaf</tissue>
    </source>
</reference>
<evidence type="ECO:0000256" key="2">
    <source>
        <dbReference type="ARBA" id="ARBA00023157"/>
    </source>
</evidence>
<evidence type="ECO:0000313" key="6">
    <source>
        <dbReference type="Proteomes" id="UP001289374"/>
    </source>
</evidence>
<dbReference type="PANTHER" id="PTHR31614">
    <property type="entry name" value="PROTEIN DOWNSTREAM OF FLC-RELATED"/>
    <property type="match status" value="1"/>
</dbReference>
<dbReference type="InterPro" id="IPR006041">
    <property type="entry name" value="Pollen_Ole_e1_allergen"/>
</dbReference>
<dbReference type="Proteomes" id="UP001289374">
    <property type="component" value="Unassembled WGS sequence"/>
</dbReference>
<proteinExistence type="inferred from homology"/>
<keyword evidence="6" id="KW-1185">Reference proteome</keyword>
<dbReference type="EMBL" id="JACGWL010000007">
    <property type="protein sequence ID" value="KAK4399221.1"/>
    <property type="molecule type" value="Genomic_DNA"/>
</dbReference>
<comment type="caution">
    <text evidence="5">The sequence shown here is derived from an EMBL/GenBank/DDBJ whole genome shotgun (WGS) entry which is preliminary data.</text>
</comment>
<name>A0AAE1WTI5_9LAMI</name>
<dbReference type="Pfam" id="PF01190">
    <property type="entry name" value="Pollen_Ole_e_1"/>
    <property type="match status" value="1"/>
</dbReference>
<keyword evidence="2" id="KW-1015">Disulfide bond</keyword>
<keyword evidence="4" id="KW-1133">Transmembrane helix</keyword>
<comment type="similarity">
    <text evidence="1">Belongs to the Ole e I family.</text>
</comment>
<dbReference type="PANTHER" id="PTHR31614:SF2">
    <property type="entry name" value="F28N24.16 PROTEIN"/>
    <property type="match status" value="1"/>
</dbReference>
<evidence type="ECO:0000313" key="5">
    <source>
        <dbReference type="EMBL" id="KAK4399221.1"/>
    </source>
</evidence>
<reference evidence="5" key="2">
    <citation type="journal article" date="2024" name="Plant">
        <title>Genomic evolution and insights into agronomic trait innovations of Sesamum species.</title>
        <authorList>
            <person name="Miao H."/>
            <person name="Wang L."/>
            <person name="Qu L."/>
            <person name="Liu H."/>
            <person name="Sun Y."/>
            <person name="Le M."/>
            <person name="Wang Q."/>
            <person name="Wei S."/>
            <person name="Zheng Y."/>
            <person name="Lin W."/>
            <person name="Duan Y."/>
            <person name="Cao H."/>
            <person name="Xiong S."/>
            <person name="Wang X."/>
            <person name="Wei L."/>
            <person name="Li C."/>
            <person name="Ma Q."/>
            <person name="Ju M."/>
            <person name="Zhao R."/>
            <person name="Li G."/>
            <person name="Mu C."/>
            <person name="Tian Q."/>
            <person name="Mei H."/>
            <person name="Zhang T."/>
            <person name="Gao T."/>
            <person name="Zhang H."/>
        </authorList>
    </citation>
    <scope>NUCLEOTIDE SEQUENCE</scope>
    <source>
        <strain evidence="5">K16</strain>
    </source>
</reference>
<organism evidence="5 6">
    <name type="scientific">Sesamum angolense</name>
    <dbReference type="NCBI Taxonomy" id="2727404"/>
    <lineage>
        <taxon>Eukaryota</taxon>
        <taxon>Viridiplantae</taxon>
        <taxon>Streptophyta</taxon>
        <taxon>Embryophyta</taxon>
        <taxon>Tracheophyta</taxon>
        <taxon>Spermatophyta</taxon>
        <taxon>Magnoliopsida</taxon>
        <taxon>eudicotyledons</taxon>
        <taxon>Gunneridae</taxon>
        <taxon>Pentapetalae</taxon>
        <taxon>asterids</taxon>
        <taxon>lamiids</taxon>
        <taxon>Lamiales</taxon>
        <taxon>Pedaliaceae</taxon>
        <taxon>Sesamum</taxon>
    </lineage>
</organism>
<evidence type="ECO:0000256" key="4">
    <source>
        <dbReference type="SAM" id="Phobius"/>
    </source>
</evidence>
<accession>A0AAE1WTI5</accession>
<evidence type="ECO:0000256" key="1">
    <source>
        <dbReference type="ARBA" id="ARBA00010049"/>
    </source>
</evidence>
<protein>
    <submittedName>
        <fullName evidence="5">Uncharacterized protein</fullName>
    </submittedName>
</protein>
<feature type="compositionally biased region" description="Basic and acidic residues" evidence="3">
    <location>
        <begin position="281"/>
        <end position="294"/>
    </location>
</feature>
<dbReference type="AlphaFoldDB" id="A0AAE1WTI5"/>
<feature type="region of interest" description="Disordered" evidence="3">
    <location>
        <begin position="278"/>
        <end position="308"/>
    </location>
</feature>
<sequence length="308" mass="34637">MNVLIQFSYLSRLYPMGFSPNRTSCYHTDDPLLSGVRFFRPLLCWGLMSFTLQRFRDGVLLLFSLISVTLLAWAHALSIFLADEFIVLRVTLTVIKPLHLPPLGCQVLLALSDSKGMRPAKTARRFEEGEGNVSNQHLELSASSLSLNSPSPNSDHKTHHFIVKGHVFCDYCRGANVPNKLSKPMPRAEVKLECKDDNEKGKVTYKVTDIITNDDGKYEIPVEGDHKTEYCVVKLVKSSKPDCADIVRDSLGKKPAAEVTLTDTDDLHPTYRIAPKLSFSPKERSSQCDRVFRESDEEDDFLPPVPTH</sequence>
<gene>
    <name evidence="5" type="ORF">Sango_1397600</name>
</gene>
<evidence type="ECO:0000256" key="3">
    <source>
        <dbReference type="SAM" id="MobiDB-lite"/>
    </source>
</evidence>
<keyword evidence="4" id="KW-0472">Membrane</keyword>
<feature type="transmembrane region" description="Helical" evidence="4">
    <location>
        <begin position="58"/>
        <end position="82"/>
    </location>
</feature>